<dbReference type="GO" id="GO:0005814">
    <property type="term" value="C:centriole"/>
    <property type="evidence" value="ECO:0007669"/>
    <property type="project" value="InterPro"/>
</dbReference>
<dbReference type="RefSeq" id="XP_018600798.2">
    <property type="nucleotide sequence ID" value="XM_018745282.2"/>
</dbReference>
<reference evidence="2" key="3">
    <citation type="submission" date="2025-09" db="UniProtKB">
        <authorList>
            <consortium name="Ensembl"/>
        </authorList>
    </citation>
    <scope>IDENTIFICATION</scope>
</reference>
<accession>A0A8C9W8X3</accession>
<feature type="region of interest" description="Disordered" evidence="1">
    <location>
        <begin position="614"/>
        <end position="635"/>
    </location>
</feature>
<dbReference type="AlphaFoldDB" id="A0A8C9W8X3"/>
<reference evidence="2 3" key="1">
    <citation type="submission" date="2019-04" db="EMBL/GenBank/DDBJ databases">
        <authorList>
            <consortium name="Wellcome Sanger Institute Data Sharing"/>
        </authorList>
    </citation>
    <scope>NUCLEOTIDE SEQUENCE [LARGE SCALE GENOMIC DNA]</scope>
</reference>
<dbReference type="GO" id="GO:1903723">
    <property type="term" value="P:negative regulation of centriole elongation"/>
    <property type="evidence" value="ECO:0007669"/>
    <property type="project" value="TreeGrafter"/>
</dbReference>
<dbReference type="Proteomes" id="UP000694397">
    <property type="component" value="Chromosome 1"/>
</dbReference>
<dbReference type="GO" id="GO:0007099">
    <property type="term" value="P:centriole replication"/>
    <property type="evidence" value="ECO:0007669"/>
    <property type="project" value="InterPro"/>
</dbReference>
<proteinExistence type="predicted"/>
<dbReference type="PANTHER" id="PTHR13594">
    <property type="entry name" value="CENTRIOLAR COILED-COIL PROTEIN OF 110 KDA"/>
    <property type="match status" value="1"/>
</dbReference>
<protein>
    <submittedName>
        <fullName evidence="2">Uncharacterized LOC108930165</fullName>
    </submittedName>
</protein>
<dbReference type="RefSeq" id="XP_018600794.2">
    <property type="nucleotide sequence ID" value="XM_018745278.2"/>
</dbReference>
<evidence type="ECO:0000313" key="3">
    <source>
        <dbReference type="Proteomes" id="UP000694397"/>
    </source>
</evidence>
<organism evidence="2 3">
    <name type="scientific">Scleropages formosus</name>
    <name type="common">Asian bonytongue</name>
    <name type="synonym">Osteoglossum formosum</name>
    <dbReference type="NCBI Taxonomy" id="113540"/>
    <lineage>
        <taxon>Eukaryota</taxon>
        <taxon>Metazoa</taxon>
        <taxon>Chordata</taxon>
        <taxon>Craniata</taxon>
        <taxon>Vertebrata</taxon>
        <taxon>Euteleostomi</taxon>
        <taxon>Actinopterygii</taxon>
        <taxon>Neopterygii</taxon>
        <taxon>Teleostei</taxon>
        <taxon>Osteoglossocephala</taxon>
        <taxon>Osteoglossomorpha</taxon>
        <taxon>Osteoglossiformes</taxon>
        <taxon>Osteoglossidae</taxon>
        <taxon>Scleropages</taxon>
    </lineage>
</organism>
<name>A0A8C9W8X3_SCLFO</name>
<dbReference type="Pfam" id="PF16025">
    <property type="entry name" value="CaM_bind"/>
    <property type="match status" value="1"/>
</dbReference>
<evidence type="ECO:0000256" key="1">
    <source>
        <dbReference type="SAM" id="MobiDB-lite"/>
    </source>
</evidence>
<gene>
    <name evidence="2" type="primary">cp110</name>
</gene>
<sequence length="673" mass="74525">MELYEEFVGRLRSRLLGVSRAPIPRDPTARGSSCILFHGSAILPPMLTEQRREEMLRYKEETLRLPRQRKTAECNPRMLRVRMLLDSVQVRRAPSLKEFVQSKDTTFVTQSAHCLGANTEFSSRTDRIDWASVPLRDLPLPVCSTLKPMHDGKVDDITSHTLACAARGSLGAKGLSMSSEVDKRSRTQDSIVCLEAGDTGQEHPERVVSEPTPPSDSVHINALNTERVGPQLGSARSIFWSFPRPQLSCSPTRREKGGGFTRKLFVNTALPVSSDADKVGCPTMGDENFKEKILDRSMQIGQLEMCLSGLKSSISDLGTILVWEDDPTEKQCPKDKQLACARRVLFPGLTLAEGGLVGPDCCMTNASTFTPGDIGYRWAVEDCRPSLNRSYDVEAPSGLWLQAEPDQGADRWGDAGLCIPEPASYVLQSQAKHRLLVGPSAESACRVPGSRAEGKQSCSASKGAPGRKGSQCSPSPAASGLCERHRLTDYTSDVRDFVPQTPCLLASHVRPLVAAAVKGFLTRRLLRTEQVAQLRRVVTDSQDFLLAFQSETPTGGTLVSQQDLILLERVLLQLRSALYEIHDIFFCCTVGERMKMISGDRELARARELKRLEKEERQSHQVPGTAKSLERKRSWTVQKAHEERQQKVKGRDGCRRVCERVCQKSVSILSGRL</sequence>
<dbReference type="Ensembl" id="ENSSFOT00015038484.1">
    <property type="protein sequence ID" value="ENSSFOP00015071755.1"/>
    <property type="gene ID" value="ENSSFOG00015033296.1"/>
</dbReference>
<dbReference type="InterPro" id="IPR033207">
    <property type="entry name" value="CCP110"/>
</dbReference>
<keyword evidence="3" id="KW-1185">Reference proteome</keyword>
<dbReference type="GeneTree" id="ENSGT00390000004090"/>
<dbReference type="RefSeq" id="XP_018600795.2">
    <property type="nucleotide sequence ID" value="XM_018745279.2"/>
</dbReference>
<dbReference type="GeneID" id="108930165"/>
<evidence type="ECO:0000313" key="2">
    <source>
        <dbReference type="Ensembl" id="ENSSFOP00015071755.1"/>
    </source>
</evidence>
<feature type="region of interest" description="Disordered" evidence="1">
    <location>
        <begin position="198"/>
        <end position="217"/>
    </location>
</feature>
<dbReference type="OrthoDB" id="10028852at2759"/>
<reference evidence="2" key="2">
    <citation type="submission" date="2025-08" db="UniProtKB">
        <authorList>
            <consortium name="Ensembl"/>
        </authorList>
    </citation>
    <scope>IDENTIFICATION</scope>
</reference>
<dbReference type="RefSeq" id="XP_018600796.2">
    <property type="nucleotide sequence ID" value="XM_018745280.2"/>
</dbReference>
<dbReference type="GO" id="GO:0032053">
    <property type="term" value="P:ciliary basal body organization"/>
    <property type="evidence" value="ECO:0007669"/>
    <property type="project" value="TreeGrafter"/>
</dbReference>
<feature type="region of interest" description="Disordered" evidence="1">
    <location>
        <begin position="450"/>
        <end position="478"/>
    </location>
</feature>
<dbReference type="PANTHER" id="PTHR13594:SF2">
    <property type="entry name" value="SI:CH73-100L22.3"/>
    <property type="match status" value="1"/>
</dbReference>
<dbReference type="GO" id="GO:0032465">
    <property type="term" value="P:regulation of cytokinesis"/>
    <property type="evidence" value="ECO:0007669"/>
    <property type="project" value="InterPro"/>
</dbReference>